<dbReference type="AlphaFoldDB" id="A0AAF5Q6Z8"/>
<dbReference type="WBParaSite" id="mrna-Wban_11135">
    <property type="protein sequence ID" value="mrna-Wban_11135"/>
    <property type="gene ID" value="Wban_11135"/>
</dbReference>
<organism evidence="1 2">
    <name type="scientific">Wuchereria bancrofti</name>
    <dbReference type="NCBI Taxonomy" id="6293"/>
    <lineage>
        <taxon>Eukaryota</taxon>
        <taxon>Metazoa</taxon>
        <taxon>Ecdysozoa</taxon>
        <taxon>Nematoda</taxon>
        <taxon>Chromadorea</taxon>
        <taxon>Rhabditida</taxon>
        <taxon>Spirurina</taxon>
        <taxon>Spiruromorpha</taxon>
        <taxon>Filarioidea</taxon>
        <taxon>Onchocercidae</taxon>
        <taxon>Wuchereria</taxon>
    </lineage>
</organism>
<name>A0AAF5Q6Z8_WUCBA</name>
<protein>
    <submittedName>
        <fullName evidence="2">Uncharacterized protein</fullName>
    </submittedName>
</protein>
<reference evidence="2" key="3">
    <citation type="submission" date="2024-02" db="UniProtKB">
        <authorList>
            <consortium name="WormBaseParasite"/>
        </authorList>
    </citation>
    <scope>IDENTIFICATION</scope>
    <source>
        <strain evidence="2">pt0022</strain>
    </source>
</reference>
<evidence type="ECO:0000313" key="1">
    <source>
        <dbReference type="Proteomes" id="UP000093561"/>
    </source>
</evidence>
<proteinExistence type="predicted"/>
<reference evidence="1" key="2">
    <citation type="journal article" date="2016" name="Mol. Ecol.">
        <title>Population genomics of the filarial nematode parasite Wuchereria bancrofti from mosquitoes.</title>
        <authorList>
            <person name="Small S.T."/>
            <person name="Reimer L.J."/>
            <person name="Tisch D.J."/>
            <person name="King C.L."/>
            <person name="Christensen B.M."/>
            <person name="Siba P.M."/>
            <person name="Kazura J.W."/>
            <person name="Serre D."/>
            <person name="Zimmerman P.A."/>
        </authorList>
    </citation>
    <scope>NUCLEOTIDE SEQUENCE</scope>
    <source>
        <strain evidence="1">pt0022</strain>
    </source>
</reference>
<sequence length="105" mass="11623">MHIPGFCARCGHYLLLPPGFTAAQRTAAVELHALDWCPRACAAVIGERQVKRRRLDLVGREEDHLFIPGNKLAFPTRPNLSLPALSLHSFANEIRPSGLVESNNK</sequence>
<accession>A0AAF5Q6Z8</accession>
<dbReference type="Proteomes" id="UP000093561">
    <property type="component" value="Unassembled WGS sequence"/>
</dbReference>
<evidence type="ECO:0000313" key="2">
    <source>
        <dbReference type="WBParaSite" id="mrna-Wban_11135"/>
    </source>
</evidence>
<reference evidence="1" key="1">
    <citation type="submission" date="2015-03" db="EMBL/GenBank/DDBJ databases">
        <title>Wuchereria bancrofti Genome Sequencing Papua New Guinea Strain.</title>
        <authorList>
            <person name="Small S.T."/>
            <person name="Serre D."/>
            <person name="Zimmerman P.A."/>
        </authorList>
    </citation>
    <scope>NUCLEOTIDE SEQUENCE [LARGE SCALE GENOMIC DNA]</scope>
    <source>
        <strain evidence="1">pt0022</strain>
    </source>
</reference>